<evidence type="ECO:0000256" key="3">
    <source>
        <dbReference type="ARBA" id="ARBA00022729"/>
    </source>
</evidence>
<keyword evidence="7" id="KW-0676">Redox-active center</keyword>
<keyword evidence="11" id="KW-1185">Reference proteome</keyword>
<dbReference type="PANTHER" id="PTHR13887">
    <property type="entry name" value="GLUTATHIONE S-TRANSFERASE KAPPA"/>
    <property type="match status" value="1"/>
</dbReference>
<evidence type="ECO:0000256" key="8">
    <source>
        <dbReference type="SAM" id="MobiDB-lite"/>
    </source>
</evidence>
<keyword evidence="4" id="KW-0813">Transport</keyword>
<dbReference type="Proteomes" id="UP001596481">
    <property type="component" value="Unassembled WGS sequence"/>
</dbReference>
<evidence type="ECO:0000256" key="5">
    <source>
        <dbReference type="ARBA" id="ARBA00023002"/>
    </source>
</evidence>
<evidence type="ECO:0000313" key="11">
    <source>
        <dbReference type="Proteomes" id="UP001596481"/>
    </source>
</evidence>
<evidence type="ECO:0000256" key="6">
    <source>
        <dbReference type="ARBA" id="ARBA00023157"/>
    </source>
</evidence>
<evidence type="ECO:0000259" key="9">
    <source>
        <dbReference type="Pfam" id="PF13462"/>
    </source>
</evidence>
<dbReference type="PANTHER" id="PTHR13887:SF14">
    <property type="entry name" value="DISULFIDE BOND FORMATION PROTEIN D"/>
    <property type="match status" value="1"/>
</dbReference>
<dbReference type="Pfam" id="PF13462">
    <property type="entry name" value="Thioredoxin_4"/>
    <property type="match status" value="1"/>
</dbReference>
<evidence type="ECO:0000256" key="2">
    <source>
        <dbReference type="ARBA" id="ARBA00007787"/>
    </source>
</evidence>
<evidence type="ECO:0000256" key="7">
    <source>
        <dbReference type="ARBA" id="ARBA00023284"/>
    </source>
</evidence>
<dbReference type="PROSITE" id="PS51257">
    <property type="entry name" value="PROKAR_LIPOPROTEIN"/>
    <property type="match status" value="1"/>
</dbReference>
<feature type="region of interest" description="Disordered" evidence="8">
    <location>
        <begin position="23"/>
        <end position="78"/>
    </location>
</feature>
<proteinExistence type="inferred from homology"/>
<protein>
    <submittedName>
        <fullName evidence="10">Thioredoxin domain-containing protein</fullName>
    </submittedName>
</protein>
<dbReference type="RefSeq" id="WP_390223343.1">
    <property type="nucleotide sequence ID" value="NZ_JBHTAA010000005.1"/>
</dbReference>
<evidence type="ECO:0000256" key="1">
    <source>
        <dbReference type="ARBA" id="ARBA00005791"/>
    </source>
</evidence>
<dbReference type="EMBL" id="JBHTAA010000005">
    <property type="protein sequence ID" value="MFC7204002.1"/>
    <property type="molecule type" value="Genomic_DNA"/>
</dbReference>
<evidence type="ECO:0000313" key="10">
    <source>
        <dbReference type="EMBL" id="MFC7204002.1"/>
    </source>
</evidence>
<dbReference type="GO" id="GO:0016491">
    <property type="term" value="F:oxidoreductase activity"/>
    <property type="evidence" value="ECO:0007669"/>
    <property type="project" value="UniProtKB-KW"/>
</dbReference>
<keyword evidence="3" id="KW-0732">Signal</keyword>
<dbReference type="AlphaFoldDB" id="A0ABD5ZFG5"/>
<accession>A0ABD5ZFG5</accession>
<keyword evidence="4" id="KW-0249">Electron transport</keyword>
<organism evidence="10 11">
    <name type="scientific">Haloferax namakaokahaiae</name>
    <dbReference type="NCBI Taxonomy" id="1748331"/>
    <lineage>
        <taxon>Archaea</taxon>
        <taxon>Methanobacteriati</taxon>
        <taxon>Methanobacteriota</taxon>
        <taxon>Stenosarchaea group</taxon>
        <taxon>Halobacteria</taxon>
        <taxon>Halobacteriales</taxon>
        <taxon>Haloferacaceae</taxon>
        <taxon>Haloferax</taxon>
    </lineage>
</organism>
<dbReference type="SUPFAM" id="SSF52833">
    <property type="entry name" value="Thioredoxin-like"/>
    <property type="match status" value="1"/>
</dbReference>
<gene>
    <name evidence="10" type="ORF">ACFQJC_10780</name>
</gene>
<sequence>MRQSRRAYLASVAGAAALGTAGCLGGGTGQDETSTDSSNGGTDSGTNTESGKTAIPGTDCEVAPRGKVSSAPTPTLGPDDATVTVDAWEDFACPHCQTFTLEVFPQIESEYISEGIVQFRQFDFPIPVNKWWSYHGASASHQVYEEAGNEAYFSFVHTMFENQDQFGGNDVEGSLSTLESLANDADLDGCSIAAAAYNDRFRPYVESMRTEAVDENGFRGTPTVLVNGEQVTPTWSELQSAIENVR</sequence>
<comment type="similarity">
    <text evidence="2">Belongs to the glutaredoxin family.</text>
</comment>
<name>A0ABD5ZFG5_9EURY</name>
<comment type="similarity">
    <text evidence="1">Belongs to the thioredoxin family. DsbA subfamily.</text>
</comment>
<reference evidence="10 11" key="1">
    <citation type="journal article" date="2019" name="Int. J. Syst. Evol. Microbiol.">
        <title>The Global Catalogue of Microorganisms (GCM) 10K type strain sequencing project: providing services to taxonomists for standard genome sequencing and annotation.</title>
        <authorList>
            <consortium name="The Broad Institute Genomics Platform"/>
            <consortium name="The Broad Institute Genome Sequencing Center for Infectious Disease"/>
            <person name="Wu L."/>
            <person name="Ma J."/>
        </authorList>
    </citation>
    <scope>NUCLEOTIDE SEQUENCE [LARGE SCALE GENOMIC DNA]</scope>
    <source>
        <strain evidence="10 11">DSM 29988</strain>
    </source>
</reference>
<comment type="caution">
    <text evidence="10">The sequence shown here is derived from an EMBL/GenBank/DDBJ whole genome shotgun (WGS) entry which is preliminary data.</text>
</comment>
<dbReference type="Gene3D" id="3.40.30.10">
    <property type="entry name" value="Glutaredoxin"/>
    <property type="match status" value="1"/>
</dbReference>
<feature type="compositionally biased region" description="Low complexity" evidence="8">
    <location>
        <begin position="35"/>
        <end position="51"/>
    </location>
</feature>
<feature type="domain" description="Thioredoxin-like fold" evidence="9">
    <location>
        <begin position="72"/>
        <end position="243"/>
    </location>
</feature>
<evidence type="ECO:0000256" key="4">
    <source>
        <dbReference type="ARBA" id="ARBA00022982"/>
    </source>
</evidence>
<keyword evidence="6" id="KW-1015">Disulfide bond</keyword>
<dbReference type="InterPro" id="IPR036249">
    <property type="entry name" value="Thioredoxin-like_sf"/>
</dbReference>
<keyword evidence="5" id="KW-0560">Oxidoreductase</keyword>
<dbReference type="InterPro" id="IPR012336">
    <property type="entry name" value="Thioredoxin-like_fold"/>
</dbReference>
<dbReference type="CDD" id="cd02972">
    <property type="entry name" value="DsbA_family"/>
    <property type="match status" value="1"/>
</dbReference>